<comment type="caution">
    <text evidence="1">The sequence shown here is derived from an EMBL/GenBank/DDBJ whole genome shotgun (WGS) entry which is preliminary data.</text>
</comment>
<proteinExistence type="predicted"/>
<name>A0ACB8SHC9_9AGAM</name>
<dbReference type="Proteomes" id="UP000814140">
    <property type="component" value="Unassembled WGS sequence"/>
</dbReference>
<organism evidence="1 2">
    <name type="scientific">Artomyces pyxidatus</name>
    <dbReference type="NCBI Taxonomy" id="48021"/>
    <lineage>
        <taxon>Eukaryota</taxon>
        <taxon>Fungi</taxon>
        <taxon>Dikarya</taxon>
        <taxon>Basidiomycota</taxon>
        <taxon>Agaricomycotina</taxon>
        <taxon>Agaricomycetes</taxon>
        <taxon>Russulales</taxon>
        <taxon>Auriscalpiaceae</taxon>
        <taxon>Artomyces</taxon>
    </lineage>
</organism>
<sequence length="489" mass="53033">MTSSIMTRMNTLIPIASLPSDVMERVFLQLTILEPPSSKASCGLGWIKVSHVCREWRAIALGYASLWHTVVGGDVNAHWAGEILVRSKAAPVAIAIRNPSDPWLAHISGHLFHTRHLDVSVSDSVPKALVSGEYLASPAPLLETFAFDTRFDGVQLPNLLFANYAPRLRRVTLLGCVRDVPWSSPVFRGLVHLHLQQSGSETPSPENFGALFDSMRSIPALETLALIKCLPDTPALSESDDGVLELPALTKLHLHSSVTACASFLRNLRIPPSTILDLQCEMHSDTEHDILLPVLAAHLTAVEPGLEPITTAVVESRHGSNVAFSAWRSCTLRDGVPALSPAEQPALRVRLEQHGPAASSTPPHLSSAFLTELPLRGVRALRVASMHAGWTADHWVDVARSLEGVENLSAEDRASDALLHALDKGGAVFPRLRALGLSLNMPPAFLQELVRVKEAALEALFRALEERRRVGTPGVQVFLDGRLSDGVAR</sequence>
<dbReference type="EMBL" id="MU277285">
    <property type="protein sequence ID" value="KAI0055637.1"/>
    <property type="molecule type" value="Genomic_DNA"/>
</dbReference>
<gene>
    <name evidence="1" type="ORF">BV25DRAFT_1833021</name>
</gene>
<evidence type="ECO:0000313" key="2">
    <source>
        <dbReference type="Proteomes" id="UP000814140"/>
    </source>
</evidence>
<accession>A0ACB8SHC9</accession>
<reference evidence="1" key="2">
    <citation type="journal article" date="2022" name="New Phytol.">
        <title>Evolutionary transition to the ectomycorrhizal habit in the genomes of a hyperdiverse lineage of mushroom-forming fungi.</title>
        <authorList>
            <person name="Looney B."/>
            <person name="Miyauchi S."/>
            <person name="Morin E."/>
            <person name="Drula E."/>
            <person name="Courty P.E."/>
            <person name="Kohler A."/>
            <person name="Kuo A."/>
            <person name="LaButti K."/>
            <person name="Pangilinan J."/>
            <person name="Lipzen A."/>
            <person name="Riley R."/>
            <person name="Andreopoulos W."/>
            <person name="He G."/>
            <person name="Johnson J."/>
            <person name="Nolan M."/>
            <person name="Tritt A."/>
            <person name="Barry K.W."/>
            <person name="Grigoriev I.V."/>
            <person name="Nagy L.G."/>
            <person name="Hibbett D."/>
            <person name="Henrissat B."/>
            <person name="Matheny P.B."/>
            <person name="Labbe J."/>
            <person name="Martin F.M."/>
        </authorList>
    </citation>
    <scope>NUCLEOTIDE SEQUENCE</scope>
    <source>
        <strain evidence="1">HHB10654</strain>
    </source>
</reference>
<evidence type="ECO:0000313" key="1">
    <source>
        <dbReference type="EMBL" id="KAI0055637.1"/>
    </source>
</evidence>
<protein>
    <submittedName>
        <fullName evidence="1">Uncharacterized protein</fullName>
    </submittedName>
</protein>
<keyword evidence="2" id="KW-1185">Reference proteome</keyword>
<reference evidence="1" key="1">
    <citation type="submission" date="2021-03" db="EMBL/GenBank/DDBJ databases">
        <authorList>
            <consortium name="DOE Joint Genome Institute"/>
            <person name="Ahrendt S."/>
            <person name="Looney B.P."/>
            <person name="Miyauchi S."/>
            <person name="Morin E."/>
            <person name="Drula E."/>
            <person name="Courty P.E."/>
            <person name="Chicoki N."/>
            <person name="Fauchery L."/>
            <person name="Kohler A."/>
            <person name="Kuo A."/>
            <person name="Labutti K."/>
            <person name="Pangilinan J."/>
            <person name="Lipzen A."/>
            <person name="Riley R."/>
            <person name="Andreopoulos W."/>
            <person name="He G."/>
            <person name="Johnson J."/>
            <person name="Barry K.W."/>
            <person name="Grigoriev I.V."/>
            <person name="Nagy L."/>
            <person name="Hibbett D."/>
            <person name="Henrissat B."/>
            <person name="Matheny P.B."/>
            <person name="Labbe J."/>
            <person name="Martin F."/>
        </authorList>
    </citation>
    <scope>NUCLEOTIDE SEQUENCE</scope>
    <source>
        <strain evidence="1">HHB10654</strain>
    </source>
</reference>